<feature type="domain" description="ATP synthase F1 complex delta/epsilon subunit N-terminal" evidence="12">
    <location>
        <begin position="5"/>
        <end position="82"/>
    </location>
</feature>
<protein>
    <recommendedName>
        <fullName evidence="8">ATP synthase epsilon chain</fullName>
    </recommendedName>
    <alternativeName>
        <fullName evidence="8">ATP synthase F1 sector epsilon subunit</fullName>
    </alternativeName>
    <alternativeName>
        <fullName evidence="8">F-ATPase epsilon subunit</fullName>
    </alternativeName>
</protein>
<evidence type="ECO:0000256" key="8">
    <source>
        <dbReference type="HAMAP-Rule" id="MF_00530"/>
    </source>
</evidence>
<keyword evidence="7 8" id="KW-0066">ATP synthesis</keyword>
<evidence type="ECO:0000313" key="13">
    <source>
        <dbReference type="EMBL" id="TCS80525.1"/>
    </source>
</evidence>
<dbReference type="PANTHER" id="PTHR13822:SF10">
    <property type="entry name" value="ATP SYNTHASE EPSILON CHAIN, CHLOROPLASTIC"/>
    <property type="match status" value="1"/>
</dbReference>
<dbReference type="GO" id="GO:0005886">
    <property type="term" value="C:plasma membrane"/>
    <property type="evidence" value="ECO:0007669"/>
    <property type="project" value="UniProtKB-SubCell"/>
</dbReference>
<dbReference type="Proteomes" id="UP000295188">
    <property type="component" value="Unassembled WGS sequence"/>
</dbReference>
<keyword evidence="14" id="KW-1185">Reference proteome</keyword>
<dbReference type="OrthoDB" id="9804110at2"/>
<evidence type="ECO:0000313" key="14">
    <source>
        <dbReference type="Proteomes" id="UP000295188"/>
    </source>
</evidence>
<proteinExistence type="inferred from homology"/>
<accession>A0A4R3KBW8</accession>
<comment type="similarity">
    <text evidence="2 8 9">Belongs to the ATPase epsilon chain family.</text>
</comment>
<evidence type="ECO:0000256" key="5">
    <source>
        <dbReference type="ARBA" id="ARBA00023136"/>
    </source>
</evidence>
<dbReference type="Pfam" id="PF00401">
    <property type="entry name" value="ATP-synt_DE"/>
    <property type="match status" value="1"/>
</dbReference>
<dbReference type="RefSeq" id="WP_132548063.1">
    <property type="nucleotide sequence ID" value="NZ_SMAA01000004.1"/>
</dbReference>
<sequence>MSTIRLEIVSPDKMVYSEDVEMAIVRSTGGELGILPKHTPLLTGILPHAMRIKRNGGEELIAVCGGFMEVTPHKITILASAAELPINIDINRAQKAYDRAQERLEALQKAPEEHKDIDSERAHAALDRAKARLQATNNKQ</sequence>
<dbReference type="GO" id="GO:0045259">
    <property type="term" value="C:proton-transporting ATP synthase complex"/>
    <property type="evidence" value="ECO:0007669"/>
    <property type="project" value="UniProtKB-KW"/>
</dbReference>
<reference evidence="13 14" key="1">
    <citation type="submission" date="2019-03" db="EMBL/GenBank/DDBJ databases">
        <title>Genomic Encyclopedia of Type Strains, Phase IV (KMG-IV): sequencing the most valuable type-strain genomes for metagenomic binning, comparative biology and taxonomic classification.</title>
        <authorList>
            <person name="Goeker M."/>
        </authorList>
    </citation>
    <scope>NUCLEOTIDE SEQUENCE [LARGE SCALE GENOMIC DNA]</scope>
    <source>
        <strain evidence="13 14">DSM 20467</strain>
    </source>
</reference>
<dbReference type="GO" id="GO:0005524">
    <property type="term" value="F:ATP binding"/>
    <property type="evidence" value="ECO:0007669"/>
    <property type="project" value="UniProtKB-UniRule"/>
</dbReference>
<dbReference type="InterPro" id="IPR036771">
    <property type="entry name" value="ATPsynth_dsu/esu_N"/>
</dbReference>
<comment type="caution">
    <text evidence="13">The sequence shown here is derived from an EMBL/GenBank/DDBJ whole genome shotgun (WGS) entry which is preliminary data.</text>
</comment>
<dbReference type="NCBIfam" id="NF001846">
    <property type="entry name" value="PRK00571.1-3"/>
    <property type="match status" value="1"/>
</dbReference>
<keyword evidence="5 8" id="KW-0472">Membrane</keyword>
<organism evidence="13 14">
    <name type="scientific">Pectinatus cerevisiiphilus</name>
    <dbReference type="NCBI Taxonomy" id="86956"/>
    <lineage>
        <taxon>Bacteria</taxon>
        <taxon>Bacillati</taxon>
        <taxon>Bacillota</taxon>
        <taxon>Negativicutes</taxon>
        <taxon>Selenomonadales</taxon>
        <taxon>Selenomonadaceae</taxon>
        <taxon>Pectinatus</taxon>
    </lineage>
</organism>
<feature type="coiled-coil region" evidence="10">
    <location>
        <begin position="90"/>
        <end position="139"/>
    </location>
</feature>
<keyword evidence="8" id="KW-0375">Hydrogen ion transport</keyword>
<dbReference type="InterPro" id="IPR020547">
    <property type="entry name" value="ATP_synth_F1_esu_C"/>
</dbReference>
<comment type="subcellular location">
    <subcellularLocation>
        <location evidence="8">Cell membrane</location>
        <topology evidence="8">Peripheral membrane protein</topology>
    </subcellularLocation>
    <subcellularLocation>
        <location evidence="1">Endomembrane system</location>
        <topology evidence="1">Peripheral membrane protein</topology>
    </subcellularLocation>
</comment>
<dbReference type="InterPro" id="IPR020546">
    <property type="entry name" value="ATP_synth_F1_dsu/esu_N"/>
</dbReference>
<gene>
    <name evidence="8" type="primary">atpC</name>
    <name evidence="13" type="ORF">EDC37_104127</name>
</gene>
<dbReference type="EMBL" id="SMAA01000004">
    <property type="protein sequence ID" value="TCS80525.1"/>
    <property type="molecule type" value="Genomic_DNA"/>
</dbReference>
<keyword evidence="10" id="KW-0175">Coiled coil</keyword>
<dbReference type="SUPFAM" id="SSF51344">
    <property type="entry name" value="Epsilon subunit of F1F0-ATP synthase N-terminal domain"/>
    <property type="match status" value="1"/>
</dbReference>
<dbReference type="AlphaFoldDB" id="A0A4R3KBW8"/>
<evidence type="ECO:0000256" key="7">
    <source>
        <dbReference type="ARBA" id="ARBA00023310"/>
    </source>
</evidence>
<evidence type="ECO:0000259" key="12">
    <source>
        <dbReference type="Pfam" id="PF02823"/>
    </source>
</evidence>
<comment type="function">
    <text evidence="8">Produces ATP from ADP in the presence of a proton gradient across the membrane.</text>
</comment>
<dbReference type="Pfam" id="PF02823">
    <property type="entry name" value="ATP-synt_DE_N"/>
    <property type="match status" value="1"/>
</dbReference>
<evidence type="ECO:0000256" key="2">
    <source>
        <dbReference type="ARBA" id="ARBA00005712"/>
    </source>
</evidence>
<dbReference type="GO" id="GO:0046933">
    <property type="term" value="F:proton-transporting ATP synthase activity, rotational mechanism"/>
    <property type="evidence" value="ECO:0007669"/>
    <property type="project" value="UniProtKB-UniRule"/>
</dbReference>
<keyword evidence="4 8" id="KW-0406">Ion transport</keyword>
<keyword evidence="3 8" id="KW-0813">Transport</keyword>
<keyword evidence="8" id="KW-1003">Cell membrane</keyword>
<evidence type="ECO:0000256" key="9">
    <source>
        <dbReference type="RuleBase" id="RU003656"/>
    </source>
</evidence>
<keyword evidence="6 8" id="KW-0139">CF(1)</keyword>
<evidence type="ECO:0000256" key="6">
    <source>
        <dbReference type="ARBA" id="ARBA00023196"/>
    </source>
</evidence>
<evidence type="ECO:0000259" key="11">
    <source>
        <dbReference type="Pfam" id="PF00401"/>
    </source>
</evidence>
<dbReference type="CDD" id="cd12152">
    <property type="entry name" value="F1-ATPase_delta"/>
    <property type="match status" value="1"/>
</dbReference>
<comment type="subunit">
    <text evidence="8 9">F-type ATPases have 2 components, CF(1) - the catalytic core - and CF(0) - the membrane proton channel. CF(1) has five subunits: alpha(3), beta(3), gamma(1), delta(1), epsilon(1). CF(0) has three main subunits: a, b and c.</text>
</comment>
<dbReference type="NCBIfam" id="TIGR01216">
    <property type="entry name" value="ATP_synt_epsi"/>
    <property type="match status" value="1"/>
</dbReference>
<dbReference type="Gene3D" id="2.60.15.10">
    <property type="entry name" value="F0F1 ATP synthase delta/epsilon subunit, N-terminal"/>
    <property type="match status" value="1"/>
</dbReference>
<dbReference type="HAMAP" id="MF_00530">
    <property type="entry name" value="ATP_synth_epsil_bac"/>
    <property type="match status" value="1"/>
</dbReference>
<feature type="domain" description="ATP synthase epsilon subunit C-terminal" evidence="11">
    <location>
        <begin position="87"/>
        <end position="136"/>
    </location>
</feature>
<dbReference type="InterPro" id="IPR001469">
    <property type="entry name" value="ATP_synth_F1_dsu/esu"/>
</dbReference>
<dbReference type="PANTHER" id="PTHR13822">
    <property type="entry name" value="ATP SYNTHASE DELTA/EPSILON CHAIN"/>
    <property type="match status" value="1"/>
</dbReference>
<evidence type="ECO:0000256" key="10">
    <source>
        <dbReference type="SAM" id="Coils"/>
    </source>
</evidence>
<evidence type="ECO:0000256" key="4">
    <source>
        <dbReference type="ARBA" id="ARBA00023065"/>
    </source>
</evidence>
<dbReference type="GO" id="GO:0012505">
    <property type="term" value="C:endomembrane system"/>
    <property type="evidence" value="ECO:0007669"/>
    <property type="project" value="UniProtKB-SubCell"/>
</dbReference>
<name>A0A4R3KBW8_9FIRM</name>
<evidence type="ECO:0000256" key="1">
    <source>
        <dbReference type="ARBA" id="ARBA00004184"/>
    </source>
</evidence>
<dbReference type="Gene3D" id="1.20.5.440">
    <property type="entry name" value="ATP synthase delta/epsilon subunit, C-terminal domain"/>
    <property type="match status" value="1"/>
</dbReference>
<evidence type="ECO:0000256" key="3">
    <source>
        <dbReference type="ARBA" id="ARBA00022448"/>
    </source>
</evidence>